<proteinExistence type="predicted"/>
<keyword evidence="2" id="KW-1185">Reference proteome</keyword>
<dbReference type="RefSeq" id="XP_051606904.1">
    <property type="nucleotide sequence ID" value="XM_051754096.1"/>
</dbReference>
<dbReference type="EMBL" id="JAIHNG010000162">
    <property type="protein sequence ID" value="KAI5949749.1"/>
    <property type="molecule type" value="Genomic_DNA"/>
</dbReference>
<accession>A0AAD5BBD8</accession>
<evidence type="ECO:0000313" key="2">
    <source>
        <dbReference type="Proteomes" id="UP001204833"/>
    </source>
</evidence>
<gene>
    <name evidence="1" type="ORF">KGF57_004572</name>
</gene>
<protein>
    <submittedName>
        <fullName evidence="1">Uncharacterized protein</fullName>
    </submittedName>
</protein>
<evidence type="ECO:0000313" key="1">
    <source>
        <dbReference type="EMBL" id="KAI5949749.1"/>
    </source>
</evidence>
<comment type="caution">
    <text evidence="1">The sequence shown here is derived from an EMBL/GenBank/DDBJ whole genome shotgun (WGS) entry which is preliminary data.</text>
</comment>
<dbReference type="AlphaFoldDB" id="A0AAD5BBD8"/>
<organism evidence="1 2">
    <name type="scientific">Candida theae</name>
    <dbReference type="NCBI Taxonomy" id="1198502"/>
    <lineage>
        <taxon>Eukaryota</taxon>
        <taxon>Fungi</taxon>
        <taxon>Dikarya</taxon>
        <taxon>Ascomycota</taxon>
        <taxon>Saccharomycotina</taxon>
        <taxon>Pichiomycetes</taxon>
        <taxon>Debaryomycetaceae</taxon>
        <taxon>Candida/Lodderomyces clade</taxon>
        <taxon>Candida</taxon>
    </lineage>
</organism>
<name>A0AAD5BBD8_9ASCO</name>
<reference evidence="1 2" key="1">
    <citation type="journal article" date="2022" name="DNA Res.">
        <title>Genome analysis of five recently described species of the CUG-Ser clade uncovers Candida theae as a new hybrid lineage with pathogenic potential in the Candida parapsilosis species complex.</title>
        <authorList>
            <person name="Mixao V."/>
            <person name="Del Olmo V."/>
            <person name="Hegedusova E."/>
            <person name="Saus E."/>
            <person name="Pryszcz L."/>
            <person name="Cillingova A."/>
            <person name="Nosek J."/>
            <person name="Gabaldon T."/>
        </authorList>
    </citation>
    <scope>NUCLEOTIDE SEQUENCE [LARGE SCALE GENOMIC DNA]</scope>
    <source>
        <strain evidence="1 2">CBS 12239</strain>
    </source>
</reference>
<dbReference type="Proteomes" id="UP001204833">
    <property type="component" value="Unassembled WGS sequence"/>
</dbReference>
<dbReference type="GeneID" id="76152616"/>
<sequence>MDEGITNLSQRVAKLQLALSNVQDDSIISQMTMVKSRVRDLREKHPELKTLFSLADRFPVQKPSRTEEASIPDSVKEEDLSLHYDAIMGMRRDMIEVVNINADSVINDISTRITQTRLSELTQTNASHNVQIKELYRYYTMLVVKSMIVSEKYVQYALDLNEFWLRMDQRLMKVRHTIEKKERQIQELNKY</sequence>